<protein>
    <submittedName>
        <fullName evidence="3">MerR family transcriptional regulator</fullName>
    </submittedName>
</protein>
<dbReference type="PRINTS" id="PR00040">
    <property type="entry name" value="HTHMERR"/>
</dbReference>
<proteinExistence type="predicted"/>
<dbReference type="PANTHER" id="PTHR30204:SF98">
    <property type="entry name" value="HTH-TYPE TRANSCRIPTIONAL REGULATOR ADHR"/>
    <property type="match status" value="1"/>
</dbReference>
<dbReference type="Gene3D" id="1.10.1660.10">
    <property type="match status" value="1"/>
</dbReference>
<evidence type="ECO:0000256" key="1">
    <source>
        <dbReference type="ARBA" id="ARBA00023125"/>
    </source>
</evidence>
<feature type="domain" description="HTH merR-type" evidence="2">
    <location>
        <begin position="42"/>
        <end position="107"/>
    </location>
</feature>
<comment type="caution">
    <text evidence="3">The sequence shown here is derived from an EMBL/GenBank/DDBJ whole genome shotgun (WGS) entry which is preliminary data.</text>
</comment>
<dbReference type="PROSITE" id="PS50937">
    <property type="entry name" value="HTH_MERR_2"/>
    <property type="match status" value="1"/>
</dbReference>
<evidence type="ECO:0000313" key="4">
    <source>
        <dbReference type="Proteomes" id="UP001500618"/>
    </source>
</evidence>
<keyword evidence="4" id="KW-1185">Reference proteome</keyword>
<dbReference type="InterPro" id="IPR047057">
    <property type="entry name" value="MerR_fam"/>
</dbReference>
<accession>A0ABP4U2U1</accession>
<dbReference type="InterPro" id="IPR009061">
    <property type="entry name" value="DNA-bd_dom_put_sf"/>
</dbReference>
<evidence type="ECO:0000259" key="2">
    <source>
        <dbReference type="PROSITE" id="PS50937"/>
    </source>
</evidence>
<organism evidence="3 4">
    <name type="scientific">Fodinicola feengrottensis</name>
    <dbReference type="NCBI Taxonomy" id="435914"/>
    <lineage>
        <taxon>Bacteria</taxon>
        <taxon>Bacillati</taxon>
        <taxon>Actinomycetota</taxon>
        <taxon>Actinomycetes</taxon>
        <taxon>Mycobacteriales</taxon>
        <taxon>Fodinicola</taxon>
    </lineage>
</organism>
<dbReference type="Pfam" id="PF13411">
    <property type="entry name" value="MerR_1"/>
    <property type="match status" value="1"/>
</dbReference>
<sequence>MTTTELLNTMIDRASNDGLPDLAEILACTLNLDDAPELPLAVGQVAELLNMSSHTLRYYERIGLVTVDRTSSGHRQYDLEAIGRVLFITRLRLSGMSISDITDYIALVETGDSTVDERLALLCRHRDKIRRQLEELKFTMAVIDYKITVYGGTRSD</sequence>
<keyword evidence="1" id="KW-0238">DNA-binding</keyword>
<evidence type="ECO:0000313" key="3">
    <source>
        <dbReference type="EMBL" id="GAA1697593.1"/>
    </source>
</evidence>
<name>A0ABP4U2U1_9ACTN</name>
<dbReference type="CDD" id="cd01109">
    <property type="entry name" value="HTH_YyaN"/>
    <property type="match status" value="1"/>
</dbReference>
<dbReference type="EMBL" id="BAAANY010000020">
    <property type="protein sequence ID" value="GAA1697593.1"/>
    <property type="molecule type" value="Genomic_DNA"/>
</dbReference>
<dbReference type="SMART" id="SM00422">
    <property type="entry name" value="HTH_MERR"/>
    <property type="match status" value="1"/>
</dbReference>
<gene>
    <name evidence="3" type="ORF">GCM10009765_53710</name>
</gene>
<reference evidence="4" key="1">
    <citation type="journal article" date="2019" name="Int. J. Syst. Evol. Microbiol.">
        <title>The Global Catalogue of Microorganisms (GCM) 10K type strain sequencing project: providing services to taxonomists for standard genome sequencing and annotation.</title>
        <authorList>
            <consortium name="The Broad Institute Genomics Platform"/>
            <consortium name="The Broad Institute Genome Sequencing Center for Infectious Disease"/>
            <person name="Wu L."/>
            <person name="Ma J."/>
        </authorList>
    </citation>
    <scope>NUCLEOTIDE SEQUENCE [LARGE SCALE GENOMIC DNA]</scope>
    <source>
        <strain evidence="4">JCM 14718</strain>
    </source>
</reference>
<dbReference type="Proteomes" id="UP001500618">
    <property type="component" value="Unassembled WGS sequence"/>
</dbReference>
<dbReference type="RefSeq" id="WP_279580932.1">
    <property type="nucleotide sequence ID" value="NZ_BAAANY010000020.1"/>
</dbReference>
<dbReference type="PANTHER" id="PTHR30204">
    <property type="entry name" value="REDOX-CYCLING DRUG-SENSING TRANSCRIPTIONAL ACTIVATOR SOXR"/>
    <property type="match status" value="1"/>
</dbReference>
<dbReference type="SUPFAM" id="SSF46955">
    <property type="entry name" value="Putative DNA-binding domain"/>
    <property type="match status" value="1"/>
</dbReference>
<dbReference type="InterPro" id="IPR000551">
    <property type="entry name" value="MerR-type_HTH_dom"/>
</dbReference>